<dbReference type="InterPro" id="IPR008701">
    <property type="entry name" value="NPP1"/>
</dbReference>
<reference evidence="7" key="2">
    <citation type="submission" date="2015-06" db="UniProtKB">
        <authorList>
            <consortium name="EnsemblProtists"/>
        </authorList>
    </citation>
    <scope>IDENTIFICATION</scope>
    <source>
        <strain evidence="7">Emoy2</strain>
    </source>
</reference>
<dbReference type="EnsemblProtists" id="HpaT804977">
    <property type="protein sequence ID" value="HpaP804977"/>
    <property type="gene ID" value="HpaG804977"/>
</dbReference>
<name>M4BFA8_HYAAE</name>
<keyword evidence="4" id="KW-0843">Virulence</keyword>
<evidence type="ECO:0000256" key="1">
    <source>
        <dbReference type="ARBA" id="ARBA00004613"/>
    </source>
</evidence>
<evidence type="ECO:0000256" key="3">
    <source>
        <dbReference type="ARBA" id="ARBA00022525"/>
    </source>
</evidence>
<feature type="chain" id="PRO_5004048696" description="Nep1-like protein" evidence="6">
    <location>
        <begin position="21"/>
        <end position="262"/>
    </location>
</feature>
<evidence type="ECO:0008006" key="9">
    <source>
        <dbReference type="Google" id="ProtNLM"/>
    </source>
</evidence>
<dbReference type="PANTHER" id="PTHR33657">
    <property type="entry name" value="DOMAIN PROTEIN, PUTATIVE (AFU_ORTHOLOGUE AFUA_5G00600)-RELATED"/>
    <property type="match status" value="1"/>
</dbReference>
<evidence type="ECO:0000313" key="7">
    <source>
        <dbReference type="EnsemblProtists" id="HpaP804977"/>
    </source>
</evidence>
<dbReference type="PANTHER" id="PTHR33657:SF8">
    <property type="entry name" value="DOMAIN PROTEIN, PUTATIVE (AFU_ORTHOLOGUE AFUA_5G00600)-RELATED"/>
    <property type="match status" value="1"/>
</dbReference>
<comment type="subcellular location">
    <subcellularLocation>
        <location evidence="1">Secreted</location>
    </subcellularLocation>
</comment>
<evidence type="ECO:0000256" key="2">
    <source>
        <dbReference type="ARBA" id="ARBA00009520"/>
    </source>
</evidence>
<proteinExistence type="inferred from homology"/>
<accession>M4BFA8</accession>
<dbReference type="InParanoid" id="M4BFA8"/>
<dbReference type="OMA" id="CATINRD"/>
<sequence>MKASAFLCATLLTVLPVVKSDQCIENRAPHDQIKPYAQPEETTVTEKAAARYKPSLHSSHGCYPYPAVDAEGRTNGGLKATGGSRSKCGQPYMGGQVYARGKWCDEQFGIIFAWYFPKDSVRDGVGHRHDWEWATIWLNNPEANVSEILGVTTIGSGKPKRTNKLKRENRNGDTVKLDYRDHGRRHYIALSGNDGELQPLIMWDQMTEASRCALNTVGWNKHRLMPLADTVFDNNLATAYGTPATSGDESEEIQGGQDSYDS</sequence>
<dbReference type="Pfam" id="PF05630">
    <property type="entry name" value="NPP1"/>
    <property type="match status" value="1"/>
</dbReference>
<dbReference type="EMBL" id="JH598194">
    <property type="status" value="NOT_ANNOTATED_CDS"/>
    <property type="molecule type" value="Genomic_DNA"/>
</dbReference>
<dbReference type="VEuPathDB" id="FungiDB:HpaG804977"/>
<organism evidence="7 8">
    <name type="scientific">Hyaloperonospora arabidopsidis (strain Emoy2)</name>
    <name type="common">Downy mildew agent</name>
    <name type="synonym">Peronospora arabidopsidis</name>
    <dbReference type="NCBI Taxonomy" id="559515"/>
    <lineage>
        <taxon>Eukaryota</taxon>
        <taxon>Sar</taxon>
        <taxon>Stramenopiles</taxon>
        <taxon>Oomycota</taxon>
        <taxon>Peronosporomycetes</taxon>
        <taxon>Peronosporales</taxon>
        <taxon>Peronosporaceae</taxon>
        <taxon>Hyaloperonospora</taxon>
    </lineage>
</organism>
<evidence type="ECO:0000256" key="4">
    <source>
        <dbReference type="ARBA" id="ARBA00023026"/>
    </source>
</evidence>
<dbReference type="Proteomes" id="UP000011713">
    <property type="component" value="Unassembled WGS sequence"/>
</dbReference>
<protein>
    <recommendedName>
        <fullName evidence="9">Nep1-like protein</fullName>
    </recommendedName>
</protein>
<keyword evidence="3" id="KW-0964">Secreted</keyword>
<reference evidence="8" key="1">
    <citation type="journal article" date="2010" name="Science">
        <title>Signatures of adaptation to obligate biotrophy in the Hyaloperonospora arabidopsidis genome.</title>
        <authorList>
            <person name="Baxter L."/>
            <person name="Tripathy S."/>
            <person name="Ishaque N."/>
            <person name="Boot N."/>
            <person name="Cabral A."/>
            <person name="Kemen E."/>
            <person name="Thines M."/>
            <person name="Ah-Fong A."/>
            <person name="Anderson R."/>
            <person name="Badejoko W."/>
            <person name="Bittner-Eddy P."/>
            <person name="Boore J.L."/>
            <person name="Chibucos M.C."/>
            <person name="Coates M."/>
            <person name="Dehal P."/>
            <person name="Delehaunty K."/>
            <person name="Dong S."/>
            <person name="Downton P."/>
            <person name="Dumas B."/>
            <person name="Fabro G."/>
            <person name="Fronick C."/>
            <person name="Fuerstenberg S.I."/>
            <person name="Fulton L."/>
            <person name="Gaulin E."/>
            <person name="Govers F."/>
            <person name="Hughes L."/>
            <person name="Humphray S."/>
            <person name="Jiang R.H."/>
            <person name="Judelson H."/>
            <person name="Kamoun S."/>
            <person name="Kyung K."/>
            <person name="Meijer H."/>
            <person name="Minx P."/>
            <person name="Morris P."/>
            <person name="Nelson J."/>
            <person name="Phuntumart V."/>
            <person name="Qutob D."/>
            <person name="Rehmany A."/>
            <person name="Rougon-Cardoso A."/>
            <person name="Ryden P."/>
            <person name="Torto-Alalibo T."/>
            <person name="Studholme D."/>
            <person name="Wang Y."/>
            <person name="Win J."/>
            <person name="Wood J."/>
            <person name="Clifton S.W."/>
            <person name="Rogers J."/>
            <person name="Van den Ackerveken G."/>
            <person name="Jones J.D."/>
            <person name="McDowell J.M."/>
            <person name="Beynon J."/>
            <person name="Tyler B.M."/>
        </authorList>
    </citation>
    <scope>NUCLEOTIDE SEQUENCE [LARGE SCALE GENOMIC DNA]</scope>
    <source>
        <strain evidence="8">Emoy2</strain>
    </source>
</reference>
<keyword evidence="8" id="KW-1185">Reference proteome</keyword>
<evidence type="ECO:0000313" key="8">
    <source>
        <dbReference type="Proteomes" id="UP000011713"/>
    </source>
</evidence>
<evidence type="ECO:0000256" key="6">
    <source>
        <dbReference type="SAM" id="SignalP"/>
    </source>
</evidence>
<dbReference type="AlphaFoldDB" id="M4BFA8"/>
<dbReference type="HOGENOM" id="CLU_062263_1_0_1"/>
<evidence type="ECO:0000256" key="5">
    <source>
        <dbReference type="SAM" id="MobiDB-lite"/>
    </source>
</evidence>
<dbReference type="eggNOG" id="ENOG502SRI2">
    <property type="taxonomic scope" value="Eukaryota"/>
</dbReference>
<dbReference type="STRING" id="559515.M4BFA8"/>
<comment type="similarity">
    <text evidence="2">Belongs to the Necrosis inducing protein (NPP1) family.</text>
</comment>
<keyword evidence="6" id="KW-0732">Signal</keyword>
<feature type="region of interest" description="Disordered" evidence="5">
    <location>
        <begin position="241"/>
        <end position="262"/>
    </location>
</feature>
<dbReference type="GO" id="GO:0005576">
    <property type="term" value="C:extracellular region"/>
    <property type="evidence" value="ECO:0007669"/>
    <property type="project" value="UniProtKB-SubCell"/>
</dbReference>
<feature type="signal peptide" evidence="6">
    <location>
        <begin position="1"/>
        <end position="20"/>
    </location>
</feature>